<dbReference type="KEGG" id="bhu:bhn_II073"/>
<sequence length="354" mass="40524">MQTYHDITVFNAITKLRILEKELPPYCKYFFNAKANRLEPRSRYAYAIDFKIFFEFVQQVNPLYKNTPIKDIPATAIEQMNARDIDEYMAFLETYSIDGVHRTNGESGKGRKLASIKSLCKYLVRQNIISRNPAELVESPKSHKKDILALSDNETEKLFNIVETAQGMKSHQKKIQETLRLRDYALLTLFLGTGIRVSELVGLNVKDIDFNEKLAYVIRKGGDKDHVYLSEEIIDALKEYVFGNISTVGSRLNLCRSNDEQALFISRKRKRLSVRSVQVLLKKYGAIALDGKKVTPHSLRKTYGTKLYLESNDIKLVADTLGHASIVTTQEHYIATSEEHKKNAAISIRNKQHD</sequence>
<evidence type="ECO:0000259" key="10">
    <source>
        <dbReference type="PROSITE" id="PS51898"/>
    </source>
</evidence>
<dbReference type="OrthoDB" id="283809at2"/>
<keyword evidence="7" id="KW-0233">DNA recombination</keyword>
<dbReference type="Proteomes" id="UP000179284">
    <property type="component" value="Plasmid pNP144"/>
</dbReference>
<protein>
    <submittedName>
        <fullName evidence="12">Phage integrase family protein</fullName>
    </submittedName>
</protein>
<keyword evidence="5" id="KW-0229">DNA integration</keyword>
<feature type="domain" description="Tyr recombinase" evidence="10">
    <location>
        <begin position="145"/>
        <end position="346"/>
    </location>
</feature>
<accession>A0A1D9P5V5</accession>
<gene>
    <name evidence="12" type="ORF">bhn_II073</name>
</gene>
<name>A0A1D9P5V5_9FIRM</name>
<dbReference type="AlphaFoldDB" id="A0A1D9P5V5"/>
<keyword evidence="4" id="KW-0159">Chromosome partition</keyword>
<geneLocation type="plasmid" evidence="13">
    <name>pnp144</name>
</geneLocation>
<evidence type="ECO:0000256" key="8">
    <source>
        <dbReference type="ARBA" id="ARBA00023306"/>
    </source>
</evidence>
<keyword evidence="8" id="KW-0131">Cell cycle</keyword>
<dbReference type="InterPro" id="IPR050090">
    <property type="entry name" value="Tyrosine_recombinase_XerCD"/>
</dbReference>
<dbReference type="InterPro" id="IPR010998">
    <property type="entry name" value="Integrase_recombinase_N"/>
</dbReference>
<dbReference type="GO" id="GO:0006310">
    <property type="term" value="P:DNA recombination"/>
    <property type="evidence" value="ECO:0007669"/>
    <property type="project" value="UniProtKB-KW"/>
</dbReference>
<dbReference type="PROSITE" id="PS51898">
    <property type="entry name" value="TYR_RECOMBINASE"/>
    <property type="match status" value="1"/>
</dbReference>
<evidence type="ECO:0000313" key="13">
    <source>
        <dbReference type="Proteomes" id="UP000179284"/>
    </source>
</evidence>
<dbReference type="PROSITE" id="PS51900">
    <property type="entry name" value="CB"/>
    <property type="match status" value="1"/>
</dbReference>
<comment type="subcellular location">
    <subcellularLocation>
        <location evidence="1">Cytoplasm</location>
    </subcellularLocation>
</comment>
<dbReference type="GO" id="GO:0015074">
    <property type="term" value="P:DNA integration"/>
    <property type="evidence" value="ECO:0007669"/>
    <property type="project" value="UniProtKB-KW"/>
</dbReference>
<dbReference type="Gene3D" id="1.10.150.130">
    <property type="match status" value="1"/>
</dbReference>
<feature type="domain" description="Core-binding (CB)" evidence="11">
    <location>
        <begin position="21"/>
        <end position="124"/>
    </location>
</feature>
<reference evidence="13" key="1">
    <citation type="submission" date="2016-10" db="EMBL/GenBank/DDBJ databases">
        <title>The complete genome sequence of the rumen bacterium Butyrivibrio hungatei MB2003.</title>
        <authorList>
            <person name="Palevich N."/>
            <person name="Kelly W.J."/>
            <person name="Leahy S.C."/>
            <person name="Altermann E."/>
            <person name="Rakonjac J."/>
            <person name="Attwood G.T."/>
        </authorList>
    </citation>
    <scope>NUCLEOTIDE SEQUENCE [LARGE SCALE GENOMIC DNA]</scope>
    <source>
        <strain evidence="13">MB2003</strain>
        <plasmid evidence="13">Plasmid pnp144</plasmid>
    </source>
</reference>
<evidence type="ECO:0000256" key="2">
    <source>
        <dbReference type="ARBA" id="ARBA00022490"/>
    </source>
</evidence>
<dbReference type="Gene3D" id="1.10.443.10">
    <property type="entry name" value="Intergrase catalytic core"/>
    <property type="match status" value="1"/>
</dbReference>
<keyword evidence="3" id="KW-0132">Cell division</keyword>
<keyword evidence="6 9" id="KW-0238">DNA-binding</keyword>
<evidence type="ECO:0000259" key="11">
    <source>
        <dbReference type="PROSITE" id="PS51900"/>
    </source>
</evidence>
<evidence type="ECO:0000256" key="6">
    <source>
        <dbReference type="ARBA" id="ARBA00023125"/>
    </source>
</evidence>
<evidence type="ECO:0000256" key="5">
    <source>
        <dbReference type="ARBA" id="ARBA00022908"/>
    </source>
</evidence>
<evidence type="ECO:0000256" key="1">
    <source>
        <dbReference type="ARBA" id="ARBA00004496"/>
    </source>
</evidence>
<keyword evidence="12" id="KW-0614">Plasmid</keyword>
<dbReference type="Pfam" id="PF00589">
    <property type="entry name" value="Phage_integrase"/>
    <property type="match status" value="1"/>
</dbReference>
<dbReference type="SUPFAM" id="SSF56349">
    <property type="entry name" value="DNA breaking-rejoining enzymes"/>
    <property type="match status" value="1"/>
</dbReference>
<keyword evidence="13" id="KW-1185">Reference proteome</keyword>
<evidence type="ECO:0000256" key="4">
    <source>
        <dbReference type="ARBA" id="ARBA00022829"/>
    </source>
</evidence>
<dbReference type="PANTHER" id="PTHR30349:SF77">
    <property type="entry name" value="TYROSINE RECOMBINASE XERC"/>
    <property type="match status" value="1"/>
</dbReference>
<dbReference type="PANTHER" id="PTHR30349">
    <property type="entry name" value="PHAGE INTEGRASE-RELATED"/>
    <property type="match status" value="1"/>
</dbReference>
<dbReference type="InterPro" id="IPR044068">
    <property type="entry name" value="CB"/>
</dbReference>
<dbReference type="EMBL" id="CP017832">
    <property type="protein sequence ID" value="AOZ97872.1"/>
    <property type="molecule type" value="Genomic_DNA"/>
</dbReference>
<dbReference type="GO" id="GO:0007059">
    <property type="term" value="P:chromosome segregation"/>
    <property type="evidence" value="ECO:0007669"/>
    <property type="project" value="UniProtKB-KW"/>
</dbReference>
<evidence type="ECO:0000256" key="3">
    <source>
        <dbReference type="ARBA" id="ARBA00022618"/>
    </source>
</evidence>
<dbReference type="GO" id="GO:0005737">
    <property type="term" value="C:cytoplasm"/>
    <property type="evidence" value="ECO:0007669"/>
    <property type="project" value="UniProtKB-SubCell"/>
</dbReference>
<dbReference type="GO" id="GO:0051301">
    <property type="term" value="P:cell division"/>
    <property type="evidence" value="ECO:0007669"/>
    <property type="project" value="UniProtKB-KW"/>
</dbReference>
<organism evidence="12 13">
    <name type="scientific">Butyrivibrio hungatei</name>
    <dbReference type="NCBI Taxonomy" id="185008"/>
    <lineage>
        <taxon>Bacteria</taxon>
        <taxon>Bacillati</taxon>
        <taxon>Bacillota</taxon>
        <taxon>Clostridia</taxon>
        <taxon>Lachnospirales</taxon>
        <taxon>Lachnospiraceae</taxon>
        <taxon>Butyrivibrio</taxon>
    </lineage>
</organism>
<evidence type="ECO:0000256" key="7">
    <source>
        <dbReference type="ARBA" id="ARBA00023172"/>
    </source>
</evidence>
<dbReference type="InterPro" id="IPR002104">
    <property type="entry name" value="Integrase_catalytic"/>
</dbReference>
<dbReference type="InterPro" id="IPR013762">
    <property type="entry name" value="Integrase-like_cat_sf"/>
</dbReference>
<keyword evidence="2" id="KW-0963">Cytoplasm</keyword>
<evidence type="ECO:0000256" key="9">
    <source>
        <dbReference type="PROSITE-ProRule" id="PRU01248"/>
    </source>
</evidence>
<dbReference type="InterPro" id="IPR011010">
    <property type="entry name" value="DNA_brk_join_enz"/>
</dbReference>
<proteinExistence type="predicted"/>
<evidence type="ECO:0000313" key="12">
    <source>
        <dbReference type="EMBL" id="AOZ97872.1"/>
    </source>
</evidence>
<dbReference type="RefSeq" id="WP_071177631.1">
    <property type="nucleotide sequence ID" value="NZ_CP017832.1"/>
</dbReference>
<dbReference type="GO" id="GO:0003677">
    <property type="term" value="F:DNA binding"/>
    <property type="evidence" value="ECO:0007669"/>
    <property type="project" value="UniProtKB-UniRule"/>
</dbReference>